<gene>
    <name evidence="1" type="ORF">F4821DRAFT_264702</name>
</gene>
<accession>A0ACC0CN04</accession>
<sequence length="241" mass="27347">MAPGKMYNMNTLLKRLEAVALRLEDIVASADTEDIQTVLKSTQALLRPDAFQAASAQAPFETSTLPPDVEEPVPKSIERFDDFVDASVGRYVELSRGLGGLIALQAEHVLDSFREQRKILVAATKTTKLDTPKFQELLRPMNRCVADVVELKERSRGAKEYNHLSCVADGIGLLGWIGLELRPYRHVDEYLTYAQYFGNKVLTEYKKKDTKDVEWAQSFYQVFHDLSSLVKEEFHYGIGWK</sequence>
<evidence type="ECO:0000313" key="2">
    <source>
        <dbReference type="Proteomes" id="UP001497680"/>
    </source>
</evidence>
<organism evidence="1 2">
    <name type="scientific">Hypoxylon rubiginosum</name>
    <dbReference type="NCBI Taxonomy" id="110542"/>
    <lineage>
        <taxon>Eukaryota</taxon>
        <taxon>Fungi</taxon>
        <taxon>Dikarya</taxon>
        <taxon>Ascomycota</taxon>
        <taxon>Pezizomycotina</taxon>
        <taxon>Sordariomycetes</taxon>
        <taxon>Xylariomycetidae</taxon>
        <taxon>Xylariales</taxon>
        <taxon>Hypoxylaceae</taxon>
        <taxon>Hypoxylon</taxon>
    </lineage>
</organism>
<reference evidence="1 2" key="1">
    <citation type="journal article" date="2022" name="New Phytol.">
        <title>Ecological generalism drives hyperdiversity of secondary metabolite gene clusters in xylarialean endophytes.</title>
        <authorList>
            <person name="Franco M.E.E."/>
            <person name="Wisecaver J.H."/>
            <person name="Arnold A.E."/>
            <person name="Ju Y.M."/>
            <person name="Slot J.C."/>
            <person name="Ahrendt S."/>
            <person name="Moore L.P."/>
            <person name="Eastman K.E."/>
            <person name="Scott K."/>
            <person name="Konkel Z."/>
            <person name="Mondo S.J."/>
            <person name="Kuo A."/>
            <person name="Hayes R.D."/>
            <person name="Haridas S."/>
            <person name="Andreopoulos B."/>
            <person name="Riley R."/>
            <person name="LaButti K."/>
            <person name="Pangilinan J."/>
            <person name="Lipzen A."/>
            <person name="Amirebrahimi M."/>
            <person name="Yan J."/>
            <person name="Adam C."/>
            <person name="Keymanesh K."/>
            <person name="Ng V."/>
            <person name="Louie K."/>
            <person name="Northen T."/>
            <person name="Drula E."/>
            <person name="Henrissat B."/>
            <person name="Hsieh H.M."/>
            <person name="Youens-Clark K."/>
            <person name="Lutzoni F."/>
            <person name="Miadlikowska J."/>
            <person name="Eastwood D.C."/>
            <person name="Hamelin R.C."/>
            <person name="Grigoriev I.V."/>
            <person name="U'Ren J.M."/>
        </authorList>
    </citation>
    <scope>NUCLEOTIDE SEQUENCE [LARGE SCALE GENOMIC DNA]</scope>
    <source>
        <strain evidence="1 2">ER1909</strain>
    </source>
</reference>
<protein>
    <submittedName>
        <fullName evidence="1">Adenylate cyclase-associated CAP</fullName>
    </submittedName>
</protein>
<dbReference type="EMBL" id="MU394389">
    <property type="protein sequence ID" value="KAI6081680.1"/>
    <property type="molecule type" value="Genomic_DNA"/>
</dbReference>
<keyword evidence="2" id="KW-1185">Reference proteome</keyword>
<name>A0ACC0CN04_9PEZI</name>
<proteinExistence type="predicted"/>
<comment type="caution">
    <text evidence="1">The sequence shown here is derived from an EMBL/GenBank/DDBJ whole genome shotgun (WGS) entry which is preliminary data.</text>
</comment>
<dbReference type="Proteomes" id="UP001497680">
    <property type="component" value="Unassembled WGS sequence"/>
</dbReference>
<evidence type="ECO:0000313" key="1">
    <source>
        <dbReference type="EMBL" id="KAI6081680.1"/>
    </source>
</evidence>